<name>A0AAE1HVF5_9NEOP</name>
<evidence type="ECO:0000256" key="1">
    <source>
        <dbReference type="SAM" id="Coils"/>
    </source>
</evidence>
<feature type="chain" id="PRO_5042061706" evidence="3">
    <location>
        <begin position="30"/>
        <end position="178"/>
    </location>
</feature>
<evidence type="ECO:0000256" key="3">
    <source>
        <dbReference type="SAM" id="SignalP"/>
    </source>
</evidence>
<sequence>MNGLRKGVMPYSAQVLLVSLLTGLLPLRSLPPHLRNVDSPSSANSSQPSSDAAVHAAPVPGQSPGSQPYAMAGNASCNSMAPPAQSRAGSRSGSLVPQLPQLQLQPQPQDETGEAALRAKIQQLQEQLARVQTENASLSAKLSQQRWEVDQRLLDIEMHICGASSGNSSAADDRESFI</sequence>
<reference evidence="4" key="1">
    <citation type="submission" date="2021-07" db="EMBL/GenBank/DDBJ databases">
        <authorList>
            <person name="Catto M.A."/>
            <person name="Jacobson A."/>
            <person name="Kennedy G."/>
            <person name="Labadie P."/>
            <person name="Hunt B.G."/>
            <person name="Srinivasan R."/>
        </authorList>
    </citation>
    <scope>NUCLEOTIDE SEQUENCE</scope>
    <source>
        <strain evidence="4">PL_HMW_Pooled</strain>
        <tissue evidence="4">Head</tissue>
    </source>
</reference>
<gene>
    <name evidence="4" type="ORF">KUF71_016533</name>
</gene>
<accession>A0AAE1HVF5</accession>
<feature type="signal peptide" evidence="3">
    <location>
        <begin position="1"/>
        <end position="29"/>
    </location>
</feature>
<dbReference type="Proteomes" id="UP001219518">
    <property type="component" value="Unassembled WGS sequence"/>
</dbReference>
<evidence type="ECO:0000313" key="5">
    <source>
        <dbReference type="Proteomes" id="UP001219518"/>
    </source>
</evidence>
<reference evidence="4" key="2">
    <citation type="journal article" date="2023" name="BMC Genomics">
        <title>Pest status, molecular evolution, and epigenetic factors derived from the genome assembly of Frankliniella fusca, a thysanopteran phytovirus vector.</title>
        <authorList>
            <person name="Catto M.A."/>
            <person name="Labadie P.E."/>
            <person name="Jacobson A.L."/>
            <person name="Kennedy G.G."/>
            <person name="Srinivasan R."/>
            <person name="Hunt B.G."/>
        </authorList>
    </citation>
    <scope>NUCLEOTIDE SEQUENCE</scope>
    <source>
        <strain evidence="4">PL_HMW_Pooled</strain>
    </source>
</reference>
<keyword evidence="1" id="KW-0175">Coiled coil</keyword>
<feature type="coiled-coil region" evidence="1">
    <location>
        <begin position="114"/>
        <end position="141"/>
    </location>
</feature>
<feature type="compositionally biased region" description="Low complexity" evidence="2">
    <location>
        <begin position="36"/>
        <end position="53"/>
    </location>
</feature>
<comment type="caution">
    <text evidence="4">The sequence shown here is derived from an EMBL/GenBank/DDBJ whole genome shotgun (WGS) entry which is preliminary data.</text>
</comment>
<dbReference type="AlphaFoldDB" id="A0AAE1HVF5"/>
<evidence type="ECO:0000313" key="4">
    <source>
        <dbReference type="EMBL" id="KAK3928184.1"/>
    </source>
</evidence>
<keyword evidence="5" id="KW-1185">Reference proteome</keyword>
<dbReference type="EMBL" id="JAHWGI010001322">
    <property type="protein sequence ID" value="KAK3928184.1"/>
    <property type="molecule type" value="Genomic_DNA"/>
</dbReference>
<protein>
    <submittedName>
        <fullName evidence="4">Troponin T, slow skeletal muscle</fullName>
    </submittedName>
</protein>
<keyword evidence="3" id="KW-0732">Signal</keyword>
<evidence type="ECO:0000256" key="2">
    <source>
        <dbReference type="SAM" id="MobiDB-lite"/>
    </source>
</evidence>
<organism evidence="4 5">
    <name type="scientific">Frankliniella fusca</name>
    <dbReference type="NCBI Taxonomy" id="407009"/>
    <lineage>
        <taxon>Eukaryota</taxon>
        <taxon>Metazoa</taxon>
        <taxon>Ecdysozoa</taxon>
        <taxon>Arthropoda</taxon>
        <taxon>Hexapoda</taxon>
        <taxon>Insecta</taxon>
        <taxon>Pterygota</taxon>
        <taxon>Neoptera</taxon>
        <taxon>Paraneoptera</taxon>
        <taxon>Thysanoptera</taxon>
        <taxon>Terebrantia</taxon>
        <taxon>Thripoidea</taxon>
        <taxon>Thripidae</taxon>
        <taxon>Frankliniella</taxon>
    </lineage>
</organism>
<feature type="region of interest" description="Disordered" evidence="2">
    <location>
        <begin position="36"/>
        <end position="95"/>
    </location>
</feature>
<proteinExistence type="predicted"/>